<feature type="compositionally biased region" description="Gly residues" evidence="1">
    <location>
        <begin position="132"/>
        <end position="141"/>
    </location>
</feature>
<organism evidence="3 4">
    <name type="scientific">Aeromicrobium halocynthiae</name>
    <dbReference type="NCBI Taxonomy" id="560557"/>
    <lineage>
        <taxon>Bacteria</taxon>
        <taxon>Bacillati</taxon>
        <taxon>Actinomycetota</taxon>
        <taxon>Actinomycetes</taxon>
        <taxon>Propionibacteriales</taxon>
        <taxon>Nocardioidaceae</taxon>
        <taxon>Aeromicrobium</taxon>
    </lineage>
</organism>
<sequence length="200" mass="19930">MASTLGVAGTIVGAAIASVVLSISSAIYANTLHKGRTLVVQTADGSVVEKEAEPGETAQALAEVAQEAGSPVQSAEVEEPPGRSWRALPWRRIAVTSVVVLTIALGGIWTYEQVTDRSFGTGSDNARISNPFGGGTGGGSGADPAPTEPDAPVPDETGDADTGPVEPDEPAPSPSPTPTPAPTPTPTPAPVPPPTPSPAG</sequence>
<feature type="region of interest" description="Disordered" evidence="1">
    <location>
        <begin position="125"/>
        <end position="200"/>
    </location>
</feature>
<evidence type="ECO:0000313" key="4">
    <source>
        <dbReference type="Proteomes" id="UP001501480"/>
    </source>
</evidence>
<feature type="compositionally biased region" description="Pro residues" evidence="1">
    <location>
        <begin position="170"/>
        <end position="200"/>
    </location>
</feature>
<comment type="caution">
    <text evidence="3">The sequence shown here is derived from an EMBL/GenBank/DDBJ whole genome shotgun (WGS) entry which is preliminary data.</text>
</comment>
<proteinExistence type="predicted"/>
<evidence type="ECO:0000256" key="1">
    <source>
        <dbReference type="SAM" id="MobiDB-lite"/>
    </source>
</evidence>
<feature type="transmembrane region" description="Helical" evidence="2">
    <location>
        <begin position="93"/>
        <end position="111"/>
    </location>
</feature>
<evidence type="ECO:0000313" key="3">
    <source>
        <dbReference type="EMBL" id="GAA2070247.1"/>
    </source>
</evidence>
<protein>
    <submittedName>
        <fullName evidence="3">Uncharacterized protein</fullName>
    </submittedName>
</protein>
<accession>A0ABN2VRJ4</accession>
<feature type="transmembrane region" description="Helical" evidence="2">
    <location>
        <begin position="6"/>
        <end position="29"/>
    </location>
</feature>
<dbReference type="Proteomes" id="UP001501480">
    <property type="component" value="Unassembled WGS sequence"/>
</dbReference>
<keyword evidence="2" id="KW-0812">Transmembrane</keyword>
<evidence type="ECO:0000256" key="2">
    <source>
        <dbReference type="SAM" id="Phobius"/>
    </source>
</evidence>
<gene>
    <name evidence="3" type="ORF">GCM10009821_04000</name>
</gene>
<keyword evidence="2" id="KW-1133">Transmembrane helix</keyword>
<reference evidence="3 4" key="1">
    <citation type="journal article" date="2019" name="Int. J. Syst. Evol. Microbiol.">
        <title>The Global Catalogue of Microorganisms (GCM) 10K type strain sequencing project: providing services to taxonomists for standard genome sequencing and annotation.</title>
        <authorList>
            <consortium name="The Broad Institute Genomics Platform"/>
            <consortium name="The Broad Institute Genome Sequencing Center for Infectious Disease"/>
            <person name="Wu L."/>
            <person name="Ma J."/>
        </authorList>
    </citation>
    <scope>NUCLEOTIDE SEQUENCE [LARGE SCALE GENOMIC DNA]</scope>
    <source>
        <strain evidence="3 4">JCM 15749</strain>
    </source>
</reference>
<keyword evidence="4" id="KW-1185">Reference proteome</keyword>
<keyword evidence="2" id="KW-0472">Membrane</keyword>
<dbReference type="EMBL" id="BAAAPY010000001">
    <property type="protein sequence ID" value="GAA2070247.1"/>
    <property type="molecule type" value="Genomic_DNA"/>
</dbReference>
<name>A0ABN2VRJ4_9ACTN</name>